<dbReference type="EMBL" id="LGIQ01000007">
    <property type="protein sequence ID" value="KNB72778.1"/>
    <property type="molecule type" value="Genomic_DNA"/>
</dbReference>
<dbReference type="SUPFAM" id="SSF88713">
    <property type="entry name" value="Glycoside hydrolase/deacetylase"/>
    <property type="match status" value="1"/>
</dbReference>
<dbReference type="Proteomes" id="UP000036834">
    <property type="component" value="Unassembled WGS sequence"/>
</dbReference>
<evidence type="ECO:0000313" key="3">
    <source>
        <dbReference type="EMBL" id="KNB72778.1"/>
    </source>
</evidence>
<dbReference type="InterPro" id="IPR011330">
    <property type="entry name" value="Glyco_hydro/deAcase_b/a-brl"/>
</dbReference>
<reference evidence="2 5" key="3">
    <citation type="submission" date="2019-06" db="EMBL/GenBank/DDBJ databases">
        <title>Whole genome shotgun sequence of Brevibacillus reuszeri NBRC 15719.</title>
        <authorList>
            <person name="Hosoyama A."/>
            <person name="Uohara A."/>
            <person name="Ohji S."/>
            <person name="Ichikawa N."/>
        </authorList>
    </citation>
    <scope>NUCLEOTIDE SEQUENCE [LARGE SCALE GENOMIC DNA]</scope>
    <source>
        <strain evidence="2 5">NBRC 15719</strain>
    </source>
</reference>
<proteinExistence type="predicted"/>
<gene>
    <name evidence="2" type="primary">ylxY</name>
    <name evidence="3" type="ORF">ADS79_13115</name>
    <name evidence="2" type="ORF">BRE01_38880</name>
</gene>
<dbReference type="GO" id="GO:0016810">
    <property type="term" value="F:hydrolase activity, acting on carbon-nitrogen (but not peptide) bonds"/>
    <property type="evidence" value="ECO:0007669"/>
    <property type="project" value="InterPro"/>
</dbReference>
<evidence type="ECO:0000259" key="1">
    <source>
        <dbReference type="PROSITE" id="PS51677"/>
    </source>
</evidence>
<name>A0A0K9YVR1_9BACL</name>
<organism evidence="3 4">
    <name type="scientific">Brevibacillus reuszeri</name>
    <dbReference type="NCBI Taxonomy" id="54915"/>
    <lineage>
        <taxon>Bacteria</taxon>
        <taxon>Bacillati</taxon>
        <taxon>Bacillota</taxon>
        <taxon>Bacilli</taxon>
        <taxon>Bacillales</taxon>
        <taxon>Paenibacillaceae</taxon>
        <taxon>Brevibacillus</taxon>
    </lineage>
</organism>
<comment type="caution">
    <text evidence="3">The sequence shown here is derived from an EMBL/GenBank/DDBJ whole genome shotgun (WGS) entry which is preliminary data.</text>
</comment>
<dbReference type="PANTHER" id="PTHR10587">
    <property type="entry name" value="GLYCOSYL TRANSFERASE-RELATED"/>
    <property type="match status" value="1"/>
</dbReference>
<dbReference type="OrthoDB" id="9812065at2"/>
<reference evidence="4" key="1">
    <citation type="submission" date="2015-07" db="EMBL/GenBank/DDBJ databases">
        <title>Genome sequencing project for genomic taxonomy and phylogenomics of Bacillus-like bacteria.</title>
        <authorList>
            <person name="Liu B."/>
            <person name="Wang J."/>
            <person name="Zhu Y."/>
            <person name="Liu G."/>
            <person name="Chen Q."/>
            <person name="Chen Z."/>
            <person name="Lan J."/>
            <person name="Che J."/>
            <person name="Ge C."/>
            <person name="Shi H."/>
            <person name="Pan Z."/>
            <person name="Liu X."/>
        </authorList>
    </citation>
    <scope>NUCLEOTIDE SEQUENCE [LARGE SCALE GENOMIC DNA]</scope>
    <source>
        <strain evidence="4">DSM 9887</strain>
    </source>
</reference>
<dbReference type="CDD" id="cd10950">
    <property type="entry name" value="CE4_BsYlxY_like"/>
    <property type="match status" value="1"/>
</dbReference>
<dbReference type="EMBL" id="BJON01000015">
    <property type="protein sequence ID" value="GED70186.1"/>
    <property type="molecule type" value="Genomic_DNA"/>
</dbReference>
<reference evidence="3" key="2">
    <citation type="submission" date="2015-07" db="EMBL/GenBank/DDBJ databases">
        <title>MeaNS - Measles Nucleotide Surveillance Program.</title>
        <authorList>
            <person name="Tran T."/>
            <person name="Druce J."/>
        </authorList>
    </citation>
    <scope>NUCLEOTIDE SEQUENCE</scope>
    <source>
        <strain evidence="3">DSM 9887</strain>
    </source>
</reference>
<dbReference type="GO" id="GO:0016020">
    <property type="term" value="C:membrane"/>
    <property type="evidence" value="ECO:0007669"/>
    <property type="project" value="TreeGrafter"/>
</dbReference>
<sequence>MTAPKKRRLWFTISCAALLILLLNYQPIQHYISVVKNKQVVTADSALDEKSRLQSLIEQWKEGKEEQPVDAVVDPTWKAIPGYNGRIVDMEASINKMLAAGAASPEMLVYKEVPPAVSLKDLGAQPIYRGNPKKPAISFMINVAWGNEYLDSMLDTLDKHKVKTTFFLDGSWVKRYPEEAKKIAARGHEIGNHAYSHPDMKTLSTQRIHQEINRTQEIIIKTLGIKPTLFAPPSGSFNQRVVQIAHDPFQMNTIMWTADTVDWQKPPPVYVIRKISGLMGNGVLVLMHPTSTSEKSLDQLLTIAKQKGLVPTTVSEVISSNRIP</sequence>
<dbReference type="InterPro" id="IPR002509">
    <property type="entry name" value="NODB_dom"/>
</dbReference>
<dbReference type="STRING" id="54915.ADS79_13115"/>
<dbReference type="Gene3D" id="3.20.20.370">
    <property type="entry name" value="Glycoside hydrolase/deacetylase"/>
    <property type="match status" value="1"/>
</dbReference>
<dbReference type="InterPro" id="IPR050248">
    <property type="entry name" value="Polysacc_deacetylase_ArnD"/>
</dbReference>
<dbReference type="Pfam" id="PF01522">
    <property type="entry name" value="Polysacc_deac_1"/>
    <property type="match status" value="1"/>
</dbReference>
<dbReference type="PATRIC" id="fig|54915.3.peg.1613"/>
<protein>
    <recommendedName>
        <fullName evidence="1">NodB homology domain-containing protein</fullName>
    </recommendedName>
</protein>
<dbReference type="AlphaFoldDB" id="A0A0K9YVR1"/>
<keyword evidence="5" id="KW-1185">Reference proteome</keyword>
<dbReference type="RefSeq" id="WP_049738823.1">
    <property type="nucleotide sequence ID" value="NZ_BJON01000015.1"/>
</dbReference>
<evidence type="ECO:0000313" key="2">
    <source>
        <dbReference type="EMBL" id="GED70186.1"/>
    </source>
</evidence>
<evidence type="ECO:0000313" key="5">
    <source>
        <dbReference type="Proteomes" id="UP000319578"/>
    </source>
</evidence>
<dbReference type="PANTHER" id="PTHR10587:SF80">
    <property type="entry name" value="CHITOOLIGOSACCHARIDE DEACETYLASE"/>
    <property type="match status" value="1"/>
</dbReference>
<dbReference type="Proteomes" id="UP000319578">
    <property type="component" value="Unassembled WGS sequence"/>
</dbReference>
<dbReference type="PROSITE" id="PS51677">
    <property type="entry name" value="NODB"/>
    <property type="match status" value="1"/>
</dbReference>
<feature type="domain" description="NodB homology" evidence="1">
    <location>
        <begin position="135"/>
        <end position="312"/>
    </location>
</feature>
<accession>A0A0K9YVR1</accession>
<evidence type="ECO:0000313" key="4">
    <source>
        <dbReference type="Proteomes" id="UP000036834"/>
    </source>
</evidence>
<dbReference type="GO" id="GO:0005975">
    <property type="term" value="P:carbohydrate metabolic process"/>
    <property type="evidence" value="ECO:0007669"/>
    <property type="project" value="InterPro"/>
</dbReference>